<organism evidence="6 7">
    <name type="scientific">Tanacetum coccineum</name>
    <dbReference type="NCBI Taxonomy" id="301880"/>
    <lineage>
        <taxon>Eukaryota</taxon>
        <taxon>Viridiplantae</taxon>
        <taxon>Streptophyta</taxon>
        <taxon>Embryophyta</taxon>
        <taxon>Tracheophyta</taxon>
        <taxon>Spermatophyta</taxon>
        <taxon>Magnoliopsida</taxon>
        <taxon>eudicotyledons</taxon>
        <taxon>Gunneridae</taxon>
        <taxon>Pentapetalae</taxon>
        <taxon>asterids</taxon>
        <taxon>campanulids</taxon>
        <taxon>Asterales</taxon>
        <taxon>Asteraceae</taxon>
        <taxon>Asteroideae</taxon>
        <taxon>Anthemideae</taxon>
        <taxon>Anthemidinae</taxon>
        <taxon>Tanacetum</taxon>
    </lineage>
</organism>
<accession>A0ABQ5FFE8</accession>
<evidence type="ECO:0000313" key="7">
    <source>
        <dbReference type="Proteomes" id="UP001151760"/>
    </source>
</evidence>
<dbReference type="InterPro" id="IPR032781">
    <property type="entry name" value="ABC_tran_Xtn"/>
</dbReference>
<comment type="caution">
    <text evidence="6">The sequence shown here is derived from an EMBL/GenBank/DDBJ whole genome shotgun (WGS) entry which is preliminary data.</text>
</comment>
<keyword evidence="7" id="KW-1185">Reference proteome</keyword>
<gene>
    <name evidence="6" type="ORF">Tco_1005554</name>
</gene>
<sequence>MITNPACSSLHVMHIVVPHVCNGVIHLHDFKLETYRGSYDDFVSGYEQRHKEMNKKYEAYEKQLKAAKRAVNHKQQTKNVKDKAKIAAKKNSKGKVNEGEETFEAPQDELKAKIAG</sequence>
<proteinExistence type="predicted"/>
<feature type="domain" description="ABC-transporter extension" evidence="5">
    <location>
        <begin position="25"/>
        <end position="90"/>
    </location>
</feature>
<dbReference type="Pfam" id="PF12848">
    <property type="entry name" value="ABC_tran_Xtn"/>
    <property type="match status" value="1"/>
</dbReference>
<protein>
    <submittedName>
        <fullName evidence="6">ABC transporter F family member 4</fullName>
    </submittedName>
</protein>
<evidence type="ECO:0000256" key="3">
    <source>
        <dbReference type="ARBA" id="ARBA00022840"/>
    </source>
</evidence>
<evidence type="ECO:0000259" key="5">
    <source>
        <dbReference type="Pfam" id="PF12848"/>
    </source>
</evidence>
<dbReference type="Proteomes" id="UP001151760">
    <property type="component" value="Unassembled WGS sequence"/>
</dbReference>
<name>A0ABQ5FFE8_9ASTR</name>
<keyword evidence="2" id="KW-0547">Nucleotide-binding</keyword>
<dbReference type="PANTHER" id="PTHR19211">
    <property type="entry name" value="ATP-BINDING TRANSPORT PROTEIN-RELATED"/>
    <property type="match status" value="1"/>
</dbReference>
<dbReference type="EMBL" id="BQNB010017338">
    <property type="protein sequence ID" value="GJT62021.1"/>
    <property type="molecule type" value="Genomic_DNA"/>
</dbReference>
<feature type="region of interest" description="Disordered" evidence="4">
    <location>
        <begin position="69"/>
        <end position="116"/>
    </location>
</feature>
<evidence type="ECO:0000256" key="4">
    <source>
        <dbReference type="SAM" id="MobiDB-lite"/>
    </source>
</evidence>
<evidence type="ECO:0000256" key="2">
    <source>
        <dbReference type="ARBA" id="ARBA00022741"/>
    </source>
</evidence>
<keyword evidence="3" id="KW-0067">ATP-binding</keyword>
<evidence type="ECO:0000313" key="6">
    <source>
        <dbReference type="EMBL" id="GJT62021.1"/>
    </source>
</evidence>
<dbReference type="InterPro" id="IPR050611">
    <property type="entry name" value="ABCF"/>
</dbReference>
<evidence type="ECO:0000256" key="1">
    <source>
        <dbReference type="ARBA" id="ARBA00022737"/>
    </source>
</evidence>
<reference evidence="6" key="2">
    <citation type="submission" date="2022-01" db="EMBL/GenBank/DDBJ databases">
        <authorList>
            <person name="Yamashiro T."/>
            <person name="Shiraishi A."/>
            <person name="Satake H."/>
            <person name="Nakayama K."/>
        </authorList>
    </citation>
    <scope>NUCLEOTIDE SEQUENCE</scope>
</reference>
<reference evidence="6" key="1">
    <citation type="journal article" date="2022" name="Int. J. Mol. Sci.">
        <title>Draft Genome of Tanacetum Coccineum: Genomic Comparison of Closely Related Tanacetum-Family Plants.</title>
        <authorList>
            <person name="Yamashiro T."/>
            <person name="Shiraishi A."/>
            <person name="Nakayama K."/>
            <person name="Satake H."/>
        </authorList>
    </citation>
    <scope>NUCLEOTIDE SEQUENCE</scope>
</reference>
<dbReference type="PANTHER" id="PTHR19211:SF14">
    <property type="entry name" value="ATP-BINDING CASSETTE SUB-FAMILY F MEMBER 1"/>
    <property type="match status" value="1"/>
</dbReference>
<keyword evidence="1" id="KW-0677">Repeat</keyword>